<dbReference type="Gene3D" id="1.10.10.10">
    <property type="entry name" value="Winged helix-like DNA-binding domain superfamily/Winged helix DNA-binding domain"/>
    <property type="match status" value="1"/>
</dbReference>
<dbReference type="CDD" id="cd06171">
    <property type="entry name" value="Sigma70_r4"/>
    <property type="match status" value="1"/>
</dbReference>
<dbReference type="InterPro" id="IPR013249">
    <property type="entry name" value="RNA_pol_sigma70_r4_t2"/>
</dbReference>
<dbReference type="InterPro" id="IPR013324">
    <property type="entry name" value="RNA_pol_sigma_r3/r4-like"/>
</dbReference>
<dbReference type="InterPro" id="IPR013325">
    <property type="entry name" value="RNA_pol_sigma_r2"/>
</dbReference>
<sequence>MAAGGFRDNHDDSLRELLVDASKGDVLAFEEFVRNTRAMVFSYVLGMVPRDMVEDVVQDIYLRLWRAKGSYNSDFDAKAFLFTLAYRSCTDALRSHSKQLRNIAAVATEAQGTGEIFPISQSDLAIDLTVLSKEQKEVLLLVGGEGFSYAEAAEILGIKVQTVKSRLHEARRLLQRSKENSRDSSRENLA</sequence>
<protein>
    <submittedName>
        <fullName evidence="8">Sigma-70 region 2</fullName>
    </submittedName>
</protein>
<dbReference type="EMBL" id="FQUL01000002">
    <property type="protein sequence ID" value="SHE30146.1"/>
    <property type="molecule type" value="Genomic_DNA"/>
</dbReference>
<evidence type="ECO:0000256" key="3">
    <source>
        <dbReference type="ARBA" id="ARBA00023082"/>
    </source>
</evidence>
<dbReference type="NCBIfam" id="TIGR02937">
    <property type="entry name" value="sigma70-ECF"/>
    <property type="match status" value="1"/>
</dbReference>
<dbReference type="RefSeq" id="WP_072787887.1">
    <property type="nucleotide sequence ID" value="NZ_FQUL01000002.1"/>
</dbReference>
<evidence type="ECO:0000259" key="7">
    <source>
        <dbReference type="Pfam" id="PF08281"/>
    </source>
</evidence>
<proteinExistence type="inferred from homology"/>
<dbReference type="AlphaFoldDB" id="A0A1M4SD69"/>
<dbReference type="InterPro" id="IPR014284">
    <property type="entry name" value="RNA_pol_sigma-70_dom"/>
</dbReference>
<comment type="similarity">
    <text evidence="1">Belongs to the sigma-70 factor family. ECF subfamily.</text>
</comment>
<dbReference type="STRING" id="1121881.SAMN02745225_00218"/>
<dbReference type="Proteomes" id="UP000184295">
    <property type="component" value="Unassembled WGS sequence"/>
</dbReference>
<dbReference type="GO" id="GO:0016987">
    <property type="term" value="F:sigma factor activity"/>
    <property type="evidence" value="ECO:0007669"/>
    <property type="project" value="UniProtKB-KW"/>
</dbReference>
<dbReference type="SUPFAM" id="SSF88946">
    <property type="entry name" value="Sigma2 domain of RNA polymerase sigma factors"/>
    <property type="match status" value="1"/>
</dbReference>
<dbReference type="PANTHER" id="PTHR43133">
    <property type="entry name" value="RNA POLYMERASE ECF-TYPE SIGMA FACTO"/>
    <property type="match status" value="1"/>
</dbReference>
<feature type="domain" description="RNA polymerase sigma factor 70 region 4 type 2" evidence="7">
    <location>
        <begin position="130"/>
        <end position="174"/>
    </location>
</feature>
<keyword evidence="5" id="KW-0175">Coiled coil</keyword>
<evidence type="ECO:0000256" key="1">
    <source>
        <dbReference type="ARBA" id="ARBA00010641"/>
    </source>
</evidence>
<organism evidence="8 9">
    <name type="scientific">Ferrithrix thermotolerans DSM 19514</name>
    <dbReference type="NCBI Taxonomy" id="1121881"/>
    <lineage>
        <taxon>Bacteria</taxon>
        <taxon>Bacillati</taxon>
        <taxon>Actinomycetota</taxon>
        <taxon>Acidimicrobiia</taxon>
        <taxon>Acidimicrobiales</taxon>
        <taxon>Acidimicrobiaceae</taxon>
        <taxon>Ferrithrix</taxon>
    </lineage>
</organism>
<reference evidence="9" key="1">
    <citation type="submission" date="2016-11" db="EMBL/GenBank/DDBJ databases">
        <authorList>
            <person name="Varghese N."/>
            <person name="Submissions S."/>
        </authorList>
    </citation>
    <scope>NUCLEOTIDE SEQUENCE [LARGE SCALE GENOMIC DNA]</scope>
    <source>
        <strain evidence="9">DSM 19514</strain>
    </source>
</reference>
<dbReference type="GO" id="GO:0003677">
    <property type="term" value="F:DNA binding"/>
    <property type="evidence" value="ECO:0007669"/>
    <property type="project" value="InterPro"/>
</dbReference>
<dbReference type="InterPro" id="IPR039425">
    <property type="entry name" value="RNA_pol_sigma-70-like"/>
</dbReference>
<dbReference type="InterPro" id="IPR036388">
    <property type="entry name" value="WH-like_DNA-bd_sf"/>
</dbReference>
<feature type="domain" description="RNA polymerase sigma-70 region 2" evidence="6">
    <location>
        <begin position="33"/>
        <end position="98"/>
    </location>
</feature>
<feature type="coiled-coil region" evidence="5">
    <location>
        <begin position="160"/>
        <end position="187"/>
    </location>
</feature>
<gene>
    <name evidence="8" type="ORF">SAMN02745225_00218</name>
</gene>
<evidence type="ECO:0000256" key="2">
    <source>
        <dbReference type="ARBA" id="ARBA00023015"/>
    </source>
</evidence>
<accession>A0A1M4SD69</accession>
<evidence type="ECO:0000313" key="9">
    <source>
        <dbReference type="Proteomes" id="UP000184295"/>
    </source>
</evidence>
<dbReference type="Pfam" id="PF04542">
    <property type="entry name" value="Sigma70_r2"/>
    <property type="match status" value="1"/>
</dbReference>
<dbReference type="GO" id="GO:0006352">
    <property type="term" value="P:DNA-templated transcription initiation"/>
    <property type="evidence" value="ECO:0007669"/>
    <property type="project" value="InterPro"/>
</dbReference>
<dbReference type="Gene3D" id="1.10.1740.10">
    <property type="match status" value="1"/>
</dbReference>
<name>A0A1M4SD69_9ACTN</name>
<keyword evidence="3" id="KW-0731">Sigma factor</keyword>
<dbReference type="PANTHER" id="PTHR43133:SF25">
    <property type="entry name" value="RNA POLYMERASE SIGMA FACTOR RFAY-RELATED"/>
    <property type="match status" value="1"/>
</dbReference>
<keyword evidence="4" id="KW-0804">Transcription</keyword>
<dbReference type="InterPro" id="IPR007627">
    <property type="entry name" value="RNA_pol_sigma70_r2"/>
</dbReference>
<dbReference type="Pfam" id="PF08281">
    <property type="entry name" value="Sigma70_r4_2"/>
    <property type="match status" value="1"/>
</dbReference>
<evidence type="ECO:0000259" key="6">
    <source>
        <dbReference type="Pfam" id="PF04542"/>
    </source>
</evidence>
<keyword evidence="2" id="KW-0805">Transcription regulation</keyword>
<evidence type="ECO:0000256" key="4">
    <source>
        <dbReference type="ARBA" id="ARBA00023163"/>
    </source>
</evidence>
<evidence type="ECO:0000313" key="8">
    <source>
        <dbReference type="EMBL" id="SHE30146.1"/>
    </source>
</evidence>
<keyword evidence="9" id="KW-1185">Reference proteome</keyword>
<dbReference type="SUPFAM" id="SSF88659">
    <property type="entry name" value="Sigma3 and sigma4 domains of RNA polymerase sigma factors"/>
    <property type="match status" value="1"/>
</dbReference>
<evidence type="ECO:0000256" key="5">
    <source>
        <dbReference type="SAM" id="Coils"/>
    </source>
</evidence>